<keyword evidence="7 9" id="KW-1015">Disulfide bond</keyword>
<dbReference type="Pfam" id="PF01392">
    <property type="entry name" value="Fz"/>
    <property type="match status" value="1"/>
</dbReference>
<protein>
    <submittedName>
        <fullName evidence="14">Frizzled-8</fullName>
    </submittedName>
</protein>
<feature type="transmembrane region" description="Helical" evidence="11">
    <location>
        <begin position="676"/>
        <end position="698"/>
    </location>
</feature>
<keyword evidence="15" id="KW-1185">Reference proteome</keyword>
<evidence type="ECO:0000313" key="15">
    <source>
        <dbReference type="Proteomes" id="UP000286415"/>
    </source>
</evidence>
<evidence type="ECO:0000259" key="12">
    <source>
        <dbReference type="PROSITE" id="PS50038"/>
    </source>
</evidence>
<accession>A0A3R7GR00</accession>
<feature type="transmembrane region" description="Helical" evidence="11">
    <location>
        <begin position="611"/>
        <end position="637"/>
    </location>
</feature>
<feature type="region of interest" description="Disordered" evidence="10">
    <location>
        <begin position="720"/>
        <end position="747"/>
    </location>
</feature>
<feature type="region of interest" description="Disordered" evidence="10">
    <location>
        <begin position="45"/>
        <end position="64"/>
    </location>
</feature>
<proteinExistence type="inferred from homology"/>
<dbReference type="SMART" id="SM00063">
    <property type="entry name" value="FRI"/>
    <property type="match status" value="1"/>
</dbReference>
<evidence type="ECO:0000256" key="6">
    <source>
        <dbReference type="ARBA" id="ARBA00023136"/>
    </source>
</evidence>
<dbReference type="InParanoid" id="A0A3R7GR00"/>
<dbReference type="GO" id="GO:0042813">
    <property type="term" value="F:Wnt receptor activity"/>
    <property type="evidence" value="ECO:0007669"/>
    <property type="project" value="TreeGrafter"/>
</dbReference>
<evidence type="ECO:0000256" key="11">
    <source>
        <dbReference type="SAM" id="Phobius"/>
    </source>
</evidence>
<dbReference type="AlphaFoldDB" id="A0A3R7GR00"/>
<dbReference type="SMART" id="SM01330">
    <property type="entry name" value="Frizzled"/>
    <property type="match status" value="1"/>
</dbReference>
<evidence type="ECO:0000313" key="14">
    <source>
        <dbReference type="EMBL" id="KAG5454106.1"/>
    </source>
</evidence>
<organism evidence="14 15">
    <name type="scientific">Clonorchis sinensis</name>
    <name type="common">Chinese liver fluke</name>
    <dbReference type="NCBI Taxonomy" id="79923"/>
    <lineage>
        <taxon>Eukaryota</taxon>
        <taxon>Metazoa</taxon>
        <taxon>Spiralia</taxon>
        <taxon>Lophotrochozoa</taxon>
        <taxon>Platyhelminthes</taxon>
        <taxon>Trematoda</taxon>
        <taxon>Digenea</taxon>
        <taxon>Opisthorchiida</taxon>
        <taxon>Opisthorchiata</taxon>
        <taxon>Opisthorchiidae</taxon>
        <taxon>Clonorchis</taxon>
    </lineage>
</organism>
<keyword evidence="8" id="KW-0675">Receptor</keyword>
<dbReference type="GO" id="GO:0035567">
    <property type="term" value="P:non-canonical Wnt signaling pathway"/>
    <property type="evidence" value="ECO:0007669"/>
    <property type="project" value="TreeGrafter"/>
</dbReference>
<dbReference type="InterPro" id="IPR020067">
    <property type="entry name" value="Frizzled_dom"/>
</dbReference>
<sequence>MGVFKARQLYSIQHHTQPRLQHLCVIFLYISAVLLRTIAAHDAQTAKGHTTTGVRGATEMDRSNKQQRVNSLFNAAEDPEWHLTPFHEIVGSHLTDSSSHRCEPISLALCKGMEYQHTRMPNMFNHETQEEAGLEAHQFYPLVQINCSEDLRFFLCSIYTPICIEGYPSFLPPCRSICERVKAGCAPVMQHYNFPWPTRMNCAQFPEYNNPDGILCMERNLTGPEAHSTERTGNIEPPISVREKARMEKPEIIIQLTNPVEVTASPLTQVDRLNAEASQILLSFARHNKTMKQILNQRPGLRLKCSCRCKPAVYRQYGSMAENDITTLDECEMPCHPPHISPSSTTSWQFTVFWLAFWSILCLASTMTTIFTFLLDSSRFQYPELPVVYLSVCYFMVSIGYIIRVMLGHESVACELMSHSPNYHQMEVLQPISGVDSSKWTGSLGEAMVTSTLSPIPSMPFSRLKVLRHASTGRAACAAVFLFTYFFSIASAVWWVVLTLTWLLAAGMKWGSEAISKYSQVFHFIAWSIPTALSSLALLLSAVEGDILSGLCVIRTSKPLQYVLFLFAPMVILLATGILFLVIGFIALFRIRGIMKLQRIGSQKTDRLEHLMTRIGTFALLYTAPNLVVIICMGYELQNARAWEFGVACDCHYIDASATSSRNEPLPEWYRPSPDYQIFMVKHFMHLIIGVTSGFWIWSRKTVDTWRRACRRTCSNKQRRQNGTMRLLPTSNPNESDGSTKTQFVPWTLGGLNTDGDSSKKLIQRQINRDPSFIGNAELAGTTSKQSLTAVTQCRDTPTQPISSVHYETNSLHLTPYVTGRMEMNGGYALVDESREQIHPSRLATQGMKVFNGDPFLIALPPVPPRSALHPSTSHTSGFQTSPSKSTQLSPTNLSAFSSSGIGSGHATNLAFDMHTQSHGTSLLTDLSESAKKSGEELSNTFNAEPVRRNETMPHDWHLELIGAHNPFQNPTRTCYNFAKARSGQSEENISQCSLAGTGYYPPVGSVLNKTNKSNQSDVEHARPNPDGQQNSTITRSSMNIGDQGMSYNQLKSAGRLCFQKI</sequence>
<evidence type="ECO:0000256" key="7">
    <source>
        <dbReference type="ARBA" id="ARBA00023157"/>
    </source>
</evidence>
<dbReference type="GO" id="GO:0017147">
    <property type="term" value="F:Wnt-protein binding"/>
    <property type="evidence" value="ECO:0007669"/>
    <property type="project" value="TreeGrafter"/>
</dbReference>
<dbReference type="PROSITE" id="PS50038">
    <property type="entry name" value="FZ"/>
    <property type="match status" value="1"/>
</dbReference>
<dbReference type="InterPro" id="IPR015526">
    <property type="entry name" value="Frizzled/SFRP"/>
</dbReference>
<dbReference type="PANTHER" id="PTHR11309">
    <property type="entry name" value="FRIZZLED"/>
    <property type="match status" value="1"/>
</dbReference>
<feature type="disulfide bond" evidence="9">
    <location>
        <begin position="102"/>
        <end position="163"/>
    </location>
</feature>
<comment type="caution">
    <text evidence="9">Lacks conserved residue(s) required for the propagation of feature annotation.</text>
</comment>
<dbReference type="Gene3D" id="1.10.2000.10">
    <property type="entry name" value="Frizzled cysteine-rich domain"/>
    <property type="match status" value="1"/>
</dbReference>
<dbReference type="GO" id="GO:0060070">
    <property type="term" value="P:canonical Wnt signaling pathway"/>
    <property type="evidence" value="ECO:0007669"/>
    <property type="project" value="TreeGrafter"/>
</dbReference>
<dbReference type="STRING" id="79923.A0A3R7GR00"/>
<keyword evidence="6 11" id="KW-0472">Membrane</keyword>
<feature type="disulfide bond" evidence="9">
    <location>
        <begin position="178"/>
        <end position="202"/>
    </location>
</feature>
<dbReference type="Pfam" id="PF01534">
    <property type="entry name" value="Frizzled"/>
    <property type="match status" value="1"/>
</dbReference>
<evidence type="ECO:0000256" key="1">
    <source>
        <dbReference type="ARBA" id="ARBA00004141"/>
    </source>
</evidence>
<dbReference type="GO" id="GO:0005886">
    <property type="term" value="C:plasma membrane"/>
    <property type="evidence" value="ECO:0007669"/>
    <property type="project" value="TreeGrafter"/>
</dbReference>
<feature type="disulfide bond" evidence="9">
    <location>
        <begin position="110"/>
        <end position="156"/>
    </location>
</feature>
<reference evidence="14 15" key="1">
    <citation type="journal article" date="2018" name="Biotechnol. Adv.">
        <title>Improved genomic resources and new bioinformatic workflow for the carcinogenic parasite Clonorchis sinensis: Biotechnological implications.</title>
        <authorList>
            <person name="Wang D."/>
            <person name="Korhonen P.K."/>
            <person name="Gasser R.B."/>
            <person name="Young N.D."/>
        </authorList>
    </citation>
    <scope>NUCLEOTIDE SEQUENCE [LARGE SCALE GENOMIC DNA]</scope>
    <source>
        <strain evidence="14">Cs-k2</strain>
    </source>
</reference>
<dbReference type="PROSITE" id="PS50261">
    <property type="entry name" value="G_PROTEIN_RECEP_F2_4"/>
    <property type="match status" value="1"/>
</dbReference>
<feature type="domain" description="FZ" evidence="12">
    <location>
        <begin position="97"/>
        <end position="219"/>
    </location>
</feature>
<dbReference type="Gene3D" id="1.20.1070.10">
    <property type="entry name" value="Rhodopsin 7-helix transmembrane proteins"/>
    <property type="match status" value="1"/>
</dbReference>
<feature type="region of interest" description="Disordered" evidence="10">
    <location>
        <begin position="864"/>
        <end position="897"/>
    </location>
</feature>
<feature type="region of interest" description="Disordered" evidence="10">
    <location>
        <begin position="926"/>
        <end position="949"/>
    </location>
</feature>
<dbReference type="Proteomes" id="UP000286415">
    <property type="component" value="Unassembled WGS sequence"/>
</dbReference>
<dbReference type="PANTHER" id="PTHR11309:SF126">
    <property type="entry name" value="FRIZZLED-2"/>
    <property type="match status" value="1"/>
</dbReference>
<dbReference type="EMBL" id="NIRI02000010">
    <property type="protein sequence ID" value="KAG5454106.1"/>
    <property type="molecule type" value="Genomic_DNA"/>
</dbReference>
<evidence type="ECO:0000256" key="10">
    <source>
        <dbReference type="SAM" id="MobiDB-lite"/>
    </source>
</evidence>
<keyword evidence="5 11" id="KW-1133">Transmembrane helix</keyword>
<keyword evidence="4 11" id="KW-0812">Transmembrane</keyword>
<feature type="transmembrane region" description="Helical" evidence="11">
    <location>
        <begin position="466"/>
        <end position="487"/>
    </location>
</feature>
<evidence type="ECO:0000256" key="3">
    <source>
        <dbReference type="ARBA" id="ARBA00022473"/>
    </source>
</evidence>
<name>A0A3R7GR00_CLOSI</name>
<feature type="transmembrane region" description="Helical" evidence="11">
    <location>
        <begin position="387"/>
        <end position="407"/>
    </location>
</feature>
<reference evidence="14 15" key="2">
    <citation type="journal article" date="2021" name="Genomics">
        <title>High-quality reference genome for Clonorchis sinensis.</title>
        <authorList>
            <person name="Young N.D."/>
            <person name="Stroehlein A.J."/>
            <person name="Kinkar L."/>
            <person name="Wang T."/>
            <person name="Sohn W.M."/>
            <person name="Chang B.C.H."/>
            <person name="Kaur P."/>
            <person name="Weisz D."/>
            <person name="Dudchenko O."/>
            <person name="Aiden E.L."/>
            <person name="Korhonen P.K."/>
            <person name="Gasser R.B."/>
        </authorList>
    </citation>
    <scope>NUCLEOTIDE SEQUENCE [LARGE SCALE GENOMIC DNA]</scope>
    <source>
        <strain evidence="14">Cs-k2</strain>
    </source>
</reference>
<dbReference type="PRINTS" id="PR00489">
    <property type="entry name" value="FRIZZLED"/>
</dbReference>
<feature type="region of interest" description="Disordered" evidence="10">
    <location>
        <begin position="1009"/>
        <end position="1046"/>
    </location>
</feature>
<evidence type="ECO:0000259" key="13">
    <source>
        <dbReference type="PROSITE" id="PS50261"/>
    </source>
</evidence>
<evidence type="ECO:0000256" key="4">
    <source>
        <dbReference type="ARBA" id="ARBA00022692"/>
    </source>
</evidence>
<feature type="domain" description="G-protein coupled receptors family 2 profile 2" evidence="13">
    <location>
        <begin position="351"/>
        <end position="705"/>
    </location>
</feature>
<evidence type="ECO:0000256" key="9">
    <source>
        <dbReference type="PROSITE-ProRule" id="PRU00090"/>
    </source>
</evidence>
<dbReference type="InterPro" id="IPR000539">
    <property type="entry name" value="Frizzled/Smoothened_7TM"/>
</dbReference>
<feature type="transmembrane region" description="Helical" evidence="11">
    <location>
        <begin position="563"/>
        <end position="591"/>
    </location>
</feature>
<feature type="transmembrane region" description="Helical" evidence="11">
    <location>
        <begin position="352"/>
        <end position="375"/>
    </location>
</feature>
<dbReference type="SUPFAM" id="SSF63501">
    <property type="entry name" value="Frizzled cysteine-rich domain"/>
    <property type="match status" value="1"/>
</dbReference>
<dbReference type="InterPro" id="IPR036790">
    <property type="entry name" value="Frizzled_dom_sf"/>
</dbReference>
<evidence type="ECO:0000256" key="2">
    <source>
        <dbReference type="ARBA" id="ARBA00008077"/>
    </source>
</evidence>
<keyword evidence="3" id="KW-0217">Developmental protein</keyword>
<feature type="compositionally biased region" description="Polar residues" evidence="10">
    <location>
        <begin position="720"/>
        <end position="745"/>
    </location>
</feature>
<feature type="compositionally biased region" description="Polar residues" evidence="10">
    <location>
        <begin position="870"/>
        <end position="897"/>
    </location>
</feature>
<gene>
    <name evidence="14" type="ORF">CSKR_110497</name>
</gene>
<comment type="caution">
    <text evidence="14">The sequence shown here is derived from an EMBL/GenBank/DDBJ whole genome shotgun (WGS) entry which is preliminary data.</text>
</comment>
<feature type="disulfide bond" evidence="9">
    <location>
        <begin position="147"/>
        <end position="185"/>
    </location>
</feature>
<comment type="subcellular location">
    <subcellularLocation>
        <location evidence="1">Membrane</location>
        <topology evidence="1">Multi-pass membrane protein</topology>
    </subcellularLocation>
</comment>
<comment type="similarity">
    <text evidence="2">Belongs to the G-protein coupled receptor Fz/Smo family.</text>
</comment>
<evidence type="ECO:0000256" key="5">
    <source>
        <dbReference type="ARBA" id="ARBA00022989"/>
    </source>
</evidence>
<evidence type="ECO:0000256" key="8">
    <source>
        <dbReference type="ARBA" id="ARBA00023170"/>
    </source>
</evidence>
<dbReference type="OrthoDB" id="10053709at2759"/>
<dbReference type="InterPro" id="IPR017981">
    <property type="entry name" value="GPCR_2-like_7TM"/>
</dbReference>
<feature type="compositionally biased region" description="Polar residues" evidence="10">
    <location>
        <begin position="1027"/>
        <end position="1046"/>
    </location>
</feature>